<proteinExistence type="predicted"/>
<name>A0AAW1KFS1_POPJA</name>
<keyword evidence="2" id="KW-1185">Reference proteome</keyword>
<accession>A0AAW1KFS1</accession>
<evidence type="ECO:0000313" key="1">
    <source>
        <dbReference type="EMBL" id="KAK9717409.1"/>
    </source>
</evidence>
<evidence type="ECO:0000313" key="2">
    <source>
        <dbReference type="Proteomes" id="UP001458880"/>
    </source>
</evidence>
<protein>
    <submittedName>
        <fullName evidence="1">Uncharacterized protein</fullName>
    </submittedName>
</protein>
<reference evidence="1 2" key="1">
    <citation type="journal article" date="2024" name="BMC Genomics">
        <title>De novo assembly and annotation of Popillia japonica's genome with initial clues to its potential as an invasive pest.</title>
        <authorList>
            <person name="Cucini C."/>
            <person name="Boschi S."/>
            <person name="Funari R."/>
            <person name="Cardaioli E."/>
            <person name="Iannotti N."/>
            <person name="Marturano G."/>
            <person name="Paoli F."/>
            <person name="Bruttini M."/>
            <person name="Carapelli A."/>
            <person name="Frati F."/>
            <person name="Nardi F."/>
        </authorList>
    </citation>
    <scope>NUCLEOTIDE SEQUENCE [LARGE SCALE GENOMIC DNA]</scope>
    <source>
        <strain evidence="1">DMR45628</strain>
    </source>
</reference>
<comment type="caution">
    <text evidence="1">The sequence shown here is derived from an EMBL/GenBank/DDBJ whole genome shotgun (WGS) entry which is preliminary data.</text>
</comment>
<dbReference type="AlphaFoldDB" id="A0AAW1KFS1"/>
<dbReference type="EMBL" id="JASPKY010000241">
    <property type="protein sequence ID" value="KAK9717409.1"/>
    <property type="molecule type" value="Genomic_DNA"/>
</dbReference>
<gene>
    <name evidence="1" type="ORF">QE152_g23744</name>
</gene>
<dbReference type="Proteomes" id="UP001458880">
    <property type="component" value="Unassembled WGS sequence"/>
</dbReference>
<sequence>MAYRLAETLQLKHTFDHTKQMAEYDWLNSFLRRNPVLSIRKSEGISVHRSVGLNKYDWLNSFLRRNPVLSIRKSEGISVHRSVGLNKESVENYFKLLEQIMTEHQLFDTVHQLFDKPVTSTMLTRPDCN</sequence>
<organism evidence="1 2">
    <name type="scientific">Popillia japonica</name>
    <name type="common">Japanese beetle</name>
    <dbReference type="NCBI Taxonomy" id="7064"/>
    <lineage>
        <taxon>Eukaryota</taxon>
        <taxon>Metazoa</taxon>
        <taxon>Ecdysozoa</taxon>
        <taxon>Arthropoda</taxon>
        <taxon>Hexapoda</taxon>
        <taxon>Insecta</taxon>
        <taxon>Pterygota</taxon>
        <taxon>Neoptera</taxon>
        <taxon>Endopterygota</taxon>
        <taxon>Coleoptera</taxon>
        <taxon>Polyphaga</taxon>
        <taxon>Scarabaeiformia</taxon>
        <taxon>Scarabaeidae</taxon>
        <taxon>Rutelinae</taxon>
        <taxon>Popillia</taxon>
    </lineage>
</organism>